<comment type="caution">
    <text evidence="1">The sequence shown here is derived from an EMBL/GenBank/DDBJ whole genome shotgun (WGS) entry which is preliminary data.</text>
</comment>
<protein>
    <recommendedName>
        <fullName evidence="3">Zinc finger MYM-type protein 1-like</fullName>
    </recommendedName>
</protein>
<evidence type="ECO:0008006" key="3">
    <source>
        <dbReference type="Google" id="ProtNLM"/>
    </source>
</evidence>
<dbReference type="PANTHER" id="PTHR45749:SF37">
    <property type="entry name" value="OS05G0311600 PROTEIN"/>
    <property type="match status" value="1"/>
</dbReference>
<reference evidence="1 2" key="1">
    <citation type="submission" date="2023-02" db="EMBL/GenBank/DDBJ databases">
        <title>LHISI_Scaffold_Assembly.</title>
        <authorList>
            <person name="Stuart O.P."/>
            <person name="Cleave R."/>
            <person name="Magrath M.J.L."/>
            <person name="Mikheyev A.S."/>
        </authorList>
    </citation>
    <scope>NUCLEOTIDE SEQUENCE [LARGE SCALE GENOMIC DNA]</scope>
    <source>
        <strain evidence="1">Daus_M_001</strain>
        <tissue evidence="1">Leg muscle</tissue>
    </source>
</reference>
<evidence type="ECO:0000313" key="2">
    <source>
        <dbReference type="Proteomes" id="UP001159363"/>
    </source>
</evidence>
<gene>
    <name evidence="1" type="ORF">PR048_012648</name>
</gene>
<accession>A0ABQ9HQ10</accession>
<name>A0ABQ9HQ10_9NEOP</name>
<dbReference type="PANTHER" id="PTHR45749">
    <property type="match status" value="1"/>
</dbReference>
<organism evidence="1 2">
    <name type="scientific">Dryococelus australis</name>
    <dbReference type="NCBI Taxonomy" id="614101"/>
    <lineage>
        <taxon>Eukaryota</taxon>
        <taxon>Metazoa</taxon>
        <taxon>Ecdysozoa</taxon>
        <taxon>Arthropoda</taxon>
        <taxon>Hexapoda</taxon>
        <taxon>Insecta</taxon>
        <taxon>Pterygota</taxon>
        <taxon>Neoptera</taxon>
        <taxon>Polyneoptera</taxon>
        <taxon>Phasmatodea</taxon>
        <taxon>Verophasmatodea</taxon>
        <taxon>Anareolatae</taxon>
        <taxon>Phasmatidae</taxon>
        <taxon>Eurycanthinae</taxon>
        <taxon>Dryococelus</taxon>
    </lineage>
</organism>
<dbReference type="EMBL" id="JARBHB010000004">
    <property type="protein sequence ID" value="KAJ8886437.1"/>
    <property type="molecule type" value="Genomic_DNA"/>
</dbReference>
<sequence length="424" mass="49296">MVTPFIKVLIAFIFAGHLNEVTLRHNNVLILEFSEVWLIFQRVRKSLKDRLTNATVFEVTYETSDISSMFLLVVVFCCVLPNRQSGERFWQFVNPPGHDVASITPYIRTVLESVVDEHQKVITQSYDGASVMSGQHNGVRAMIQRHYIHTHYVHYYAHQFNLILAQSTSQNQKSHHSPQRIAVLDDVGRRIPHASTSWNFMSQTVKTVYKYRKQLIECMKNIESSCKQSTTVNQAGAIRRMLDDPVFVFWLTVFHNIMSHVDVLYNQLQKRSIDADKIRKHSKYGEGENASRNVSSRATLKIKRKGEDVHVNRIVATKEVCDVVVNQVKKIYYFTSYYSAVHLFDAEHFQEYNMNNPQLKRLRNISEIANLLQFVVENNLQTTFIETHKLLLIISTFPMTTAEAERCFSTLKRIKNILKKYDEQ</sequence>
<proteinExistence type="predicted"/>
<keyword evidence="2" id="KW-1185">Reference proteome</keyword>
<evidence type="ECO:0000313" key="1">
    <source>
        <dbReference type="EMBL" id="KAJ8886437.1"/>
    </source>
</evidence>
<dbReference type="Proteomes" id="UP001159363">
    <property type="component" value="Chromosome X"/>
</dbReference>